<dbReference type="NCBIfam" id="NF033516">
    <property type="entry name" value="transpos_IS3"/>
    <property type="match status" value="1"/>
</dbReference>
<protein>
    <submittedName>
        <fullName evidence="3">Transposase</fullName>
    </submittedName>
</protein>
<accession>A0A1R1BDS4</accession>
<dbReference type="PANTHER" id="PTHR46889">
    <property type="entry name" value="TRANSPOSASE INSF FOR INSERTION SEQUENCE IS3B-RELATED"/>
    <property type="match status" value="1"/>
</dbReference>
<dbReference type="InterPro" id="IPR048020">
    <property type="entry name" value="Transpos_IS3"/>
</dbReference>
<reference evidence="3 4" key="1">
    <citation type="submission" date="2016-11" db="EMBL/GenBank/DDBJ databases">
        <title>Paenibacillus species isolates.</title>
        <authorList>
            <person name="Beno S.M."/>
        </authorList>
    </citation>
    <scope>NUCLEOTIDE SEQUENCE [LARGE SCALE GENOMIC DNA]</scope>
    <source>
        <strain evidence="3 4">FSL H8-0246</strain>
    </source>
</reference>
<feature type="domain" description="Integrase catalytic" evidence="2">
    <location>
        <begin position="126"/>
        <end position="287"/>
    </location>
</feature>
<dbReference type="PROSITE" id="PS50994">
    <property type="entry name" value="INTEGRASE"/>
    <property type="match status" value="1"/>
</dbReference>
<name>A0A1R1BDS4_PAEAM</name>
<comment type="function">
    <text evidence="1">Involved in the transposition of the insertion sequence.</text>
</comment>
<dbReference type="Proteomes" id="UP000187134">
    <property type="component" value="Unassembled WGS sequence"/>
</dbReference>
<proteinExistence type="predicted"/>
<gene>
    <name evidence="3" type="ORF">BK131_29795</name>
</gene>
<dbReference type="Pfam" id="PF00665">
    <property type="entry name" value="rve"/>
    <property type="match status" value="1"/>
</dbReference>
<dbReference type="PANTHER" id="PTHR46889:SF4">
    <property type="entry name" value="TRANSPOSASE INSO FOR INSERTION SEQUENCE ELEMENT IS911B-RELATED"/>
    <property type="match status" value="1"/>
</dbReference>
<dbReference type="GO" id="GO:0003676">
    <property type="term" value="F:nucleic acid binding"/>
    <property type="evidence" value="ECO:0007669"/>
    <property type="project" value="InterPro"/>
</dbReference>
<evidence type="ECO:0000313" key="3">
    <source>
        <dbReference type="EMBL" id="OMF04354.1"/>
    </source>
</evidence>
<dbReference type="SUPFAM" id="SSF53098">
    <property type="entry name" value="Ribonuclease H-like"/>
    <property type="match status" value="1"/>
</dbReference>
<dbReference type="AlphaFoldDB" id="A0A1R1BDS4"/>
<dbReference type="InterPro" id="IPR025948">
    <property type="entry name" value="HTH-like_dom"/>
</dbReference>
<dbReference type="InterPro" id="IPR050900">
    <property type="entry name" value="Transposase_IS3/IS150/IS904"/>
</dbReference>
<dbReference type="Gene3D" id="3.30.420.10">
    <property type="entry name" value="Ribonuclease H-like superfamily/Ribonuclease H"/>
    <property type="match status" value="1"/>
</dbReference>
<dbReference type="Pfam" id="PF13333">
    <property type="entry name" value="rve_2"/>
    <property type="match status" value="1"/>
</dbReference>
<dbReference type="Pfam" id="PF13276">
    <property type="entry name" value="HTH_21"/>
    <property type="match status" value="1"/>
</dbReference>
<evidence type="ECO:0000259" key="2">
    <source>
        <dbReference type="PROSITE" id="PS50994"/>
    </source>
</evidence>
<organism evidence="3 4">
    <name type="scientific">Paenibacillus amylolyticus</name>
    <dbReference type="NCBI Taxonomy" id="1451"/>
    <lineage>
        <taxon>Bacteria</taxon>
        <taxon>Bacillati</taxon>
        <taxon>Bacillota</taxon>
        <taxon>Bacilli</taxon>
        <taxon>Bacillales</taxon>
        <taxon>Paenibacillaceae</taxon>
        <taxon>Paenibacillus</taxon>
    </lineage>
</organism>
<dbReference type="InterPro" id="IPR036397">
    <property type="entry name" value="RNaseH_sf"/>
</dbReference>
<dbReference type="GO" id="GO:0015074">
    <property type="term" value="P:DNA integration"/>
    <property type="evidence" value="ECO:0007669"/>
    <property type="project" value="InterPro"/>
</dbReference>
<sequence>MTSKAARFQIIEDLRVRHSLSWLLKLAGVSRSGYYKWRKSIPAAKERRHKQHELESHMLAIHRAHPYYGYLRMTVALRKEGLRVNHKKVYRLMKQLGISSVIRKKRRFFGKQASVVNPNRLQRQFQTDTPCTKLVTDITYIRAGEHFVYLSVIQDLYNNEILAWHLSERNDLALVHETLDRLRQHADLSGVILHSDQGFQYTSKPFNRKLEQLGMLGSHSRRGNCLDNACIESFFSHLKTEKIYLNKAANKAEVELQVSEYILFYNQNRFQKKLNDRSPVEYRETAAA</sequence>
<evidence type="ECO:0000256" key="1">
    <source>
        <dbReference type="ARBA" id="ARBA00002286"/>
    </source>
</evidence>
<evidence type="ECO:0000313" key="4">
    <source>
        <dbReference type="Proteomes" id="UP000187134"/>
    </source>
</evidence>
<comment type="caution">
    <text evidence="3">The sequence shown here is derived from an EMBL/GenBank/DDBJ whole genome shotgun (WGS) entry which is preliminary data.</text>
</comment>
<dbReference type="InterPro" id="IPR012337">
    <property type="entry name" value="RNaseH-like_sf"/>
</dbReference>
<dbReference type="EMBL" id="MRTJ01000034">
    <property type="protein sequence ID" value="OMF04354.1"/>
    <property type="molecule type" value="Genomic_DNA"/>
</dbReference>
<dbReference type="InterPro" id="IPR001584">
    <property type="entry name" value="Integrase_cat-core"/>
</dbReference>